<dbReference type="Gene3D" id="1.25.40.390">
    <property type="match status" value="1"/>
</dbReference>
<dbReference type="EMBL" id="BAABJX010000038">
    <property type="protein sequence ID" value="GAA4839391.1"/>
    <property type="molecule type" value="Genomic_DNA"/>
</dbReference>
<comment type="caution">
    <text evidence="2">The sequence shown here is derived from an EMBL/GenBank/DDBJ whole genome shotgun (WGS) entry which is preliminary data.</text>
</comment>
<organism evidence="2 3">
    <name type="scientific">Algivirga pacifica</name>
    <dbReference type="NCBI Taxonomy" id="1162670"/>
    <lineage>
        <taxon>Bacteria</taxon>
        <taxon>Pseudomonadati</taxon>
        <taxon>Bacteroidota</taxon>
        <taxon>Cytophagia</taxon>
        <taxon>Cytophagales</taxon>
        <taxon>Flammeovirgaceae</taxon>
        <taxon>Algivirga</taxon>
    </lineage>
</organism>
<evidence type="ECO:0000313" key="2">
    <source>
        <dbReference type="EMBL" id="GAA4839391.1"/>
    </source>
</evidence>
<dbReference type="InterPro" id="IPR011990">
    <property type="entry name" value="TPR-like_helical_dom_sf"/>
</dbReference>
<dbReference type="SUPFAM" id="SSF48452">
    <property type="entry name" value="TPR-like"/>
    <property type="match status" value="1"/>
</dbReference>
<evidence type="ECO:0000313" key="3">
    <source>
        <dbReference type="Proteomes" id="UP001500298"/>
    </source>
</evidence>
<accession>A0ABP9DI42</accession>
<keyword evidence="1" id="KW-0732">Signal</keyword>
<proteinExistence type="predicted"/>
<dbReference type="Proteomes" id="UP001500298">
    <property type="component" value="Unassembled WGS sequence"/>
</dbReference>
<reference evidence="3" key="1">
    <citation type="journal article" date="2019" name="Int. J. Syst. Evol. Microbiol.">
        <title>The Global Catalogue of Microorganisms (GCM) 10K type strain sequencing project: providing services to taxonomists for standard genome sequencing and annotation.</title>
        <authorList>
            <consortium name="The Broad Institute Genomics Platform"/>
            <consortium name="The Broad Institute Genome Sequencing Center for Infectious Disease"/>
            <person name="Wu L."/>
            <person name="Ma J."/>
        </authorList>
    </citation>
    <scope>NUCLEOTIDE SEQUENCE [LARGE SCALE GENOMIC DNA]</scope>
    <source>
        <strain evidence="3">JCM 18326</strain>
    </source>
</reference>
<name>A0ABP9DI42_9BACT</name>
<feature type="signal peptide" evidence="1">
    <location>
        <begin position="1"/>
        <end position="17"/>
    </location>
</feature>
<evidence type="ECO:0000256" key="1">
    <source>
        <dbReference type="SAM" id="SignalP"/>
    </source>
</evidence>
<keyword evidence="2" id="KW-0449">Lipoprotein</keyword>
<dbReference type="InterPro" id="IPR041662">
    <property type="entry name" value="SusD-like_2"/>
</dbReference>
<dbReference type="PROSITE" id="PS51257">
    <property type="entry name" value="PROKAR_LIPOPROTEIN"/>
    <property type="match status" value="1"/>
</dbReference>
<feature type="chain" id="PRO_5045401370" evidence="1">
    <location>
        <begin position="18"/>
        <end position="523"/>
    </location>
</feature>
<dbReference type="Pfam" id="PF12771">
    <property type="entry name" value="SusD-like_2"/>
    <property type="match status" value="1"/>
</dbReference>
<keyword evidence="3" id="KW-1185">Reference proteome</keyword>
<gene>
    <name evidence="2" type="ORF">GCM10023331_25700</name>
</gene>
<sequence length="523" mass="59777">MKKILVISALAASTLFATTSCDDYYKVNINPEQPVTAPAQYLLPPVLGFMSKSVYEHGEFAAYITQQVATLGGTDTRRDRWDYLNVNRIGHFRAHYHDVGINALHLIDKGIEEGNENYEGVGRLIFALSTQMTTDVFGDIPMTEAFQGNPSPVYDDQEQQVYPFILEELDLAITTLEKAKEEKDINAPLVDDIVYDGDLDKWIALAYAVKARTLLHYIPNVNADYDAVLQAIAKAEEFGFTTAAYNYGVVENGNDYQKSMWGRSQTKPEWDYWANVLGGSAPTQFFLFQLMGYDPLTADFKDPRLPYLMTSRAEAEFDVAGTMTMRPVYHAVRSGEGMDGNIDPLEYPDLYGNYQTRDDGAHYYFMEEELHFIKAEVLFLKKQYGEALSAMNEGVKAHMDRAGVPVDEQNAFMASDEYPQDAAAITLSFIMQQKMIALYLQGEVWVDMRRHGFSTDVYPNLERPVRLAVYWEAETSDNVWLQRFPYDPETEQIYNKEELEKRGAYQNPAWMYQPMFWAKKIDF</sequence>
<protein>
    <submittedName>
        <fullName evidence="2">SusD/RagB family nutrient-binding outer membrane lipoprotein</fullName>
    </submittedName>
</protein>
<dbReference type="RefSeq" id="WP_345372412.1">
    <property type="nucleotide sequence ID" value="NZ_BAABJX010000038.1"/>
</dbReference>